<dbReference type="Proteomes" id="UP000075243">
    <property type="component" value="Unassembled WGS sequence"/>
</dbReference>
<dbReference type="STRING" id="3821.A0A151S2E7"/>
<keyword evidence="4" id="KW-1185">Reference proteome</keyword>
<evidence type="ECO:0000313" key="3">
    <source>
        <dbReference type="EMBL" id="KYP48949.1"/>
    </source>
</evidence>
<feature type="signal peptide" evidence="1">
    <location>
        <begin position="1"/>
        <end position="21"/>
    </location>
</feature>
<dbReference type="AlphaFoldDB" id="A0A151S2E7"/>
<dbReference type="Gene3D" id="1.10.110.10">
    <property type="entry name" value="Plant lipid-transfer and hydrophobic proteins"/>
    <property type="match status" value="1"/>
</dbReference>
<evidence type="ECO:0000259" key="2">
    <source>
        <dbReference type="Pfam" id="PF14368"/>
    </source>
</evidence>
<feature type="domain" description="Bifunctional inhibitor/plant lipid transfer protein/seed storage helical" evidence="2">
    <location>
        <begin position="13"/>
        <end position="73"/>
    </location>
</feature>
<reference evidence="3" key="1">
    <citation type="journal article" date="2012" name="Nat. Biotechnol.">
        <title>Draft genome sequence of pigeonpea (Cajanus cajan), an orphan legume crop of resource-poor farmers.</title>
        <authorList>
            <person name="Varshney R.K."/>
            <person name="Chen W."/>
            <person name="Li Y."/>
            <person name="Bharti A.K."/>
            <person name="Saxena R.K."/>
            <person name="Schlueter J.A."/>
            <person name="Donoghue M.T."/>
            <person name="Azam S."/>
            <person name="Fan G."/>
            <person name="Whaley A.M."/>
            <person name="Farmer A.D."/>
            <person name="Sheridan J."/>
            <person name="Iwata A."/>
            <person name="Tuteja R."/>
            <person name="Penmetsa R.V."/>
            <person name="Wu W."/>
            <person name="Upadhyaya H.D."/>
            <person name="Yang S.P."/>
            <person name="Shah T."/>
            <person name="Saxena K.B."/>
            <person name="Michael T."/>
            <person name="McCombie W.R."/>
            <person name="Yang B."/>
            <person name="Zhang G."/>
            <person name="Yang H."/>
            <person name="Wang J."/>
            <person name="Spillane C."/>
            <person name="Cook D.R."/>
            <person name="May G.D."/>
            <person name="Xu X."/>
            <person name="Jackson S.A."/>
        </authorList>
    </citation>
    <scope>NUCLEOTIDE SEQUENCE [LARGE SCALE GENOMIC DNA]</scope>
</reference>
<proteinExistence type="predicted"/>
<name>A0A151S2E7_CAJCA</name>
<dbReference type="Pfam" id="PF14368">
    <property type="entry name" value="LTP_2"/>
    <property type="match status" value="1"/>
</dbReference>
<accession>A0A151S2E7</accession>
<dbReference type="SUPFAM" id="SSF47699">
    <property type="entry name" value="Bifunctional inhibitor/lipid-transfer protein/seed storage 2S albumin"/>
    <property type="match status" value="1"/>
</dbReference>
<protein>
    <recommendedName>
        <fullName evidence="2">Bifunctional inhibitor/plant lipid transfer protein/seed storage helical domain-containing protein</fullName>
    </recommendedName>
</protein>
<feature type="chain" id="PRO_5007588270" description="Bifunctional inhibitor/plant lipid transfer protein/seed storage helical domain-containing protein" evidence="1">
    <location>
        <begin position="22"/>
        <end position="86"/>
    </location>
</feature>
<dbReference type="InterPro" id="IPR036312">
    <property type="entry name" value="Bifun_inhib/LTP/seed_sf"/>
</dbReference>
<organism evidence="3 4">
    <name type="scientific">Cajanus cajan</name>
    <name type="common">Pigeon pea</name>
    <name type="synonym">Cajanus indicus</name>
    <dbReference type="NCBI Taxonomy" id="3821"/>
    <lineage>
        <taxon>Eukaryota</taxon>
        <taxon>Viridiplantae</taxon>
        <taxon>Streptophyta</taxon>
        <taxon>Embryophyta</taxon>
        <taxon>Tracheophyta</taxon>
        <taxon>Spermatophyta</taxon>
        <taxon>Magnoliopsida</taxon>
        <taxon>eudicotyledons</taxon>
        <taxon>Gunneridae</taxon>
        <taxon>Pentapetalae</taxon>
        <taxon>rosids</taxon>
        <taxon>fabids</taxon>
        <taxon>Fabales</taxon>
        <taxon>Fabaceae</taxon>
        <taxon>Papilionoideae</taxon>
        <taxon>50 kb inversion clade</taxon>
        <taxon>NPAAA clade</taxon>
        <taxon>indigoferoid/millettioid clade</taxon>
        <taxon>Phaseoleae</taxon>
        <taxon>Cajanus</taxon>
    </lineage>
</organism>
<sequence>MGFRGGFVLCLVAIMVPTMLSQNAPISECDKDILSLSPCVSYFIVGGSPTPSCCSALSTLVKSPKCFCYVINYGDPSTQTLFPCCL</sequence>
<evidence type="ECO:0000256" key="1">
    <source>
        <dbReference type="SAM" id="SignalP"/>
    </source>
</evidence>
<gene>
    <name evidence="3" type="ORF">KK1_029351</name>
</gene>
<evidence type="ECO:0000313" key="4">
    <source>
        <dbReference type="Proteomes" id="UP000075243"/>
    </source>
</evidence>
<dbReference type="CDD" id="cd00010">
    <property type="entry name" value="AAI_LTSS"/>
    <property type="match status" value="1"/>
</dbReference>
<dbReference type="Gramene" id="C.cajan_28800.t">
    <property type="protein sequence ID" value="C.cajan_28800.t.cds1"/>
    <property type="gene ID" value="C.cajan_28800"/>
</dbReference>
<keyword evidence="1" id="KW-0732">Signal</keyword>
<dbReference type="InterPro" id="IPR016140">
    <property type="entry name" value="Bifunc_inhib/LTP/seed_store"/>
</dbReference>
<dbReference type="EMBL" id="KQ483487">
    <property type="protein sequence ID" value="KYP48949.1"/>
    <property type="molecule type" value="Genomic_DNA"/>
</dbReference>